<name>A0A5M6ZKT9_9PROT</name>
<dbReference type="SUPFAM" id="SSF82649">
    <property type="entry name" value="SufE/NifU"/>
    <property type="match status" value="1"/>
</dbReference>
<dbReference type="CDD" id="cd06664">
    <property type="entry name" value="IscU_like"/>
    <property type="match status" value="1"/>
</dbReference>
<reference evidence="1 2" key="1">
    <citation type="submission" date="2019-09" db="EMBL/GenBank/DDBJ databases">
        <authorList>
            <person name="Kevbrin V."/>
            <person name="Grouzdev D.S."/>
        </authorList>
    </citation>
    <scope>NUCLEOTIDE SEQUENCE [LARGE SCALE GENOMIC DNA]</scope>
    <source>
        <strain evidence="1 2">G-192</strain>
    </source>
</reference>
<proteinExistence type="predicted"/>
<evidence type="ECO:0000313" key="1">
    <source>
        <dbReference type="EMBL" id="KAA5805446.1"/>
    </source>
</evidence>
<dbReference type="GO" id="GO:0005506">
    <property type="term" value="F:iron ion binding"/>
    <property type="evidence" value="ECO:0007669"/>
    <property type="project" value="InterPro"/>
</dbReference>
<evidence type="ECO:0000313" key="2">
    <source>
        <dbReference type="Proteomes" id="UP000325122"/>
    </source>
</evidence>
<dbReference type="RefSeq" id="WP_150022478.1">
    <property type="nucleotide sequence ID" value="NZ_VWOJ01000001.1"/>
</dbReference>
<dbReference type="GO" id="GO:0016226">
    <property type="term" value="P:iron-sulfur cluster assembly"/>
    <property type="evidence" value="ECO:0007669"/>
    <property type="project" value="InterPro"/>
</dbReference>
<dbReference type="GO" id="GO:0051536">
    <property type="term" value="F:iron-sulfur cluster binding"/>
    <property type="evidence" value="ECO:0007669"/>
    <property type="project" value="InterPro"/>
</dbReference>
<sequence length="144" mass="14886">MTSDPYSPDLIALAADIPHIGRLTAPHASVRKVSRICGSELDLDICLENGAISALGLEVRACALGQASASVFARNAIGATLDDVRAARDGLKAMLQEGANPPQGRFAALSAVEGARAYRQRHGSILLAFDAGVDAMEAGCVRAS</sequence>
<dbReference type="AlphaFoldDB" id="A0A5M6ZKT9"/>
<protein>
    <submittedName>
        <fullName evidence="1">Iron-sulfur cluster assembly scaffold protein</fullName>
    </submittedName>
</protein>
<dbReference type="Proteomes" id="UP000325122">
    <property type="component" value="Unassembled WGS sequence"/>
</dbReference>
<keyword evidence="2" id="KW-1185">Reference proteome</keyword>
<dbReference type="EMBL" id="VWOJ01000001">
    <property type="protein sequence ID" value="KAA5805446.1"/>
    <property type="molecule type" value="Genomic_DNA"/>
</dbReference>
<dbReference type="InterPro" id="IPR002871">
    <property type="entry name" value="NIF_FeS_clus_asmbl_NifU_N"/>
</dbReference>
<gene>
    <name evidence="1" type="ORF">F1654_05570</name>
</gene>
<organism evidence="1 2">
    <name type="scientific">Alkalicaulis satelles</name>
    <dbReference type="NCBI Taxonomy" id="2609175"/>
    <lineage>
        <taxon>Bacteria</taxon>
        <taxon>Pseudomonadati</taxon>
        <taxon>Pseudomonadota</taxon>
        <taxon>Alphaproteobacteria</taxon>
        <taxon>Maricaulales</taxon>
        <taxon>Maricaulaceae</taxon>
        <taxon>Alkalicaulis</taxon>
    </lineage>
</organism>
<dbReference type="Gene3D" id="3.90.1010.10">
    <property type="match status" value="1"/>
</dbReference>
<accession>A0A5M6ZKT9</accession>
<comment type="caution">
    <text evidence="1">The sequence shown here is derived from an EMBL/GenBank/DDBJ whole genome shotgun (WGS) entry which is preliminary data.</text>
</comment>